<dbReference type="AlphaFoldDB" id="A0A8D5A5G5"/>
<dbReference type="Gene3D" id="3.90.1150.30">
    <property type="match status" value="1"/>
</dbReference>
<proteinExistence type="predicted"/>
<dbReference type="PANTHER" id="PTHR35145:SF1">
    <property type="entry name" value="CYTOPLASMIC PROTEIN"/>
    <property type="match status" value="1"/>
</dbReference>
<dbReference type="RefSeq" id="WP_143332890.1">
    <property type="nucleotide sequence ID" value="NZ_AP019697.1"/>
</dbReference>
<evidence type="ECO:0000313" key="1">
    <source>
        <dbReference type="EMBL" id="BBK25944.1"/>
    </source>
</evidence>
<dbReference type="EMBL" id="AP019697">
    <property type="protein sequence ID" value="BBK25944.1"/>
    <property type="molecule type" value="Genomic_DNA"/>
</dbReference>
<protein>
    <recommendedName>
        <fullName evidence="3">MmcQ family protein</fullName>
    </recommendedName>
</protein>
<dbReference type="PANTHER" id="PTHR35145">
    <property type="entry name" value="CYTOPLASMIC PROTEIN-RELATED"/>
    <property type="match status" value="1"/>
</dbReference>
<dbReference type="InterPro" id="IPR038056">
    <property type="entry name" value="YjbR-like_sf"/>
</dbReference>
<organism evidence="1 2">
    <name type="scientific">Dialister hominis</name>
    <dbReference type="NCBI Taxonomy" id="2582419"/>
    <lineage>
        <taxon>Bacteria</taxon>
        <taxon>Bacillati</taxon>
        <taxon>Bacillota</taxon>
        <taxon>Negativicutes</taxon>
        <taxon>Veillonellales</taxon>
        <taxon>Veillonellaceae</taxon>
        <taxon>Dialister</taxon>
    </lineage>
</organism>
<keyword evidence="2" id="KW-1185">Reference proteome</keyword>
<dbReference type="KEGG" id="dho:Dia5BBH33_18790"/>
<name>A0A8D5A5G5_9FIRM</name>
<dbReference type="SUPFAM" id="SSF142906">
    <property type="entry name" value="YjbR-like"/>
    <property type="match status" value="1"/>
</dbReference>
<dbReference type="GeneID" id="92717090"/>
<dbReference type="InterPro" id="IPR007351">
    <property type="entry name" value="YjbR"/>
</dbReference>
<accession>A0A8D5A5G5</accession>
<evidence type="ECO:0008006" key="3">
    <source>
        <dbReference type="Google" id="ProtNLM"/>
    </source>
</evidence>
<sequence>MDFSSVFRTHDFLEDAAVSYGFKKKGGVFTLERALPETDGLAAVVTVHGREMTVSVVELPDRVPYALFEVESAEGAFVDRVRQEAENLVRDVVENCFFDSDVRSRLLSYVKERYGTEQENLRVIYKDYCTLREHGTKKWYGLFMCIPWTSLHVERKGMTEVLNVKADPEEIQRLIDHDRYFPAYHMDKVHWISILLDKETDMDAAKRMLDESYALVEKSGRKGRRKVKK</sequence>
<dbReference type="Proteomes" id="UP000320585">
    <property type="component" value="Chromosome"/>
</dbReference>
<reference evidence="2" key="1">
    <citation type="submission" date="2019-05" db="EMBL/GenBank/DDBJ databases">
        <title>Complete genome sequencing of Dialister sp. strain 5BBH33.</title>
        <authorList>
            <person name="Sakamoto M."/>
            <person name="Murakami T."/>
            <person name="Mori H."/>
        </authorList>
    </citation>
    <scope>NUCLEOTIDE SEQUENCE [LARGE SCALE GENOMIC DNA]</scope>
    <source>
        <strain evidence="2">5BBH33</strain>
    </source>
</reference>
<evidence type="ECO:0000313" key="2">
    <source>
        <dbReference type="Proteomes" id="UP000320585"/>
    </source>
</evidence>
<dbReference type="InterPro" id="IPR058532">
    <property type="entry name" value="YjbR/MT2646/Rv2570-like"/>
</dbReference>
<dbReference type="Pfam" id="PF04237">
    <property type="entry name" value="YjbR"/>
    <property type="match status" value="1"/>
</dbReference>
<dbReference type="OrthoDB" id="9789813at2"/>
<gene>
    <name evidence="1" type="ORF">Dia5BBH33_18790</name>
</gene>